<keyword evidence="4" id="KW-0808">Transferase</keyword>
<feature type="binding site" evidence="10">
    <location>
        <position position="51"/>
    </location>
    <ligand>
        <name>ATP</name>
        <dbReference type="ChEBI" id="CHEBI:30616"/>
    </ligand>
</feature>
<dbReference type="PROSITE" id="PS00108">
    <property type="entry name" value="PROTEIN_KINASE_ST"/>
    <property type="match status" value="1"/>
</dbReference>
<reference evidence="14" key="2">
    <citation type="submission" date="2020-08" db="EMBL/GenBank/DDBJ databases">
        <authorList>
            <person name="Kikuchi T."/>
        </authorList>
    </citation>
    <scope>NUCLEOTIDE SEQUENCE</scope>
    <source>
        <strain evidence="13">Ka4C1</strain>
    </source>
</reference>
<name>A0A1I7SMR3_BURXY</name>
<evidence type="ECO:0000313" key="17">
    <source>
        <dbReference type="WBParaSite" id="BXY_1434900.1"/>
    </source>
</evidence>
<evidence type="ECO:0000256" key="11">
    <source>
        <dbReference type="RuleBase" id="RU000304"/>
    </source>
</evidence>
<dbReference type="GO" id="GO:0030332">
    <property type="term" value="F:cyclin binding"/>
    <property type="evidence" value="ECO:0007669"/>
    <property type="project" value="TreeGrafter"/>
</dbReference>
<dbReference type="GO" id="GO:0005634">
    <property type="term" value="C:nucleus"/>
    <property type="evidence" value="ECO:0007669"/>
    <property type="project" value="TreeGrafter"/>
</dbReference>
<dbReference type="AlphaFoldDB" id="A0A1I7SMR3"/>
<sequence length="319" mass="36917">MAHRSDVEVDNSSEVKAIFKNYKEIEEVGEGTYGRVYRARDSKMNRMIALKRMRLNQEEEGVPSVCIREISILKGLKHAHIIQLYDVVLRHGKEIYLIFEYMDTDLSMVLKRSKGKPLASNVVKSIMRQLLSALNYCHSRRVIHRDLKPANILVLKNGTVKLADFGLARAVSIPSRCYTHEVVTMWYRPPELFLGSQFYSSALDIWSMGCIFAEMCRGQPLFEGLSEIQMLFRIFEKLGTPNPQVWPGVEKLRDYNPQFPKFRKKPFNQFLPGLEPYAINLLEQMLVYSPPSRITARSAMCHAYITDFTDAFPNLEEYF</sequence>
<evidence type="ECO:0000256" key="3">
    <source>
        <dbReference type="ARBA" id="ARBA00022527"/>
    </source>
</evidence>
<dbReference type="GO" id="GO:0010389">
    <property type="term" value="P:regulation of G2/M transition of mitotic cell cycle"/>
    <property type="evidence" value="ECO:0007669"/>
    <property type="project" value="TreeGrafter"/>
</dbReference>
<dbReference type="GO" id="GO:0000307">
    <property type="term" value="C:cyclin-dependent protein kinase holoenzyme complex"/>
    <property type="evidence" value="ECO:0007669"/>
    <property type="project" value="TreeGrafter"/>
</dbReference>
<dbReference type="Proteomes" id="UP000582659">
    <property type="component" value="Unassembled WGS sequence"/>
</dbReference>
<proteinExistence type="inferred from homology"/>
<evidence type="ECO:0000313" key="13">
    <source>
        <dbReference type="EMBL" id="CAD5234517.1"/>
    </source>
</evidence>
<dbReference type="GO" id="GO:0000082">
    <property type="term" value="P:G1/S transition of mitotic cell cycle"/>
    <property type="evidence" value="ECO:0007669"/>
    <property type="project" value="TreeGrafter"/>
</dbReference>
<evidence type="ECO:0000313" key="16">
    <source>
        <dbReference type="Proteomes" id="UP000659654"/>
    </source>
</evidence>
<keyword evidence="3 11" id="KW-0723">Serine/threonine-protein kinase</keyword>
<dbReference type="SUPFAM" id="SSF56112">
    <property type="entry name" value="Protein kinase-like (PK-like)"/>
    <property type="match status" value="1"/>
</dbReference>
<dbReference type="GO" id="GO:0007165">
    <property type="term" value="P:signal transduction"/>
    <property type="evidence" value="ECO:0007669"/>
    <property type="project" value="TreeGrafter"/>
</dbReference>
<evidence type="ECO:0000256" key="5">
    <source>
        <dbReference type="ARBA" id="ARBA00022741"/>
    </source>
</evidence>
<dbReference type="SMART" id="SM00220">
    <property type="entry name" value="S_TKc"/>
    <property type="match status" value="1"/>
</dbReference>
<evidence type="ECO:0000313" key="15">
    <source>
        <dbReference type="Proteomes" id="UP000095284"/>
    </source>
</evidence>
<reference evidence="17" key="1">
    <citation type="submission" date="2016-11" db="UniProtKB">
        <authorList>
            <consortium name="WormBaseParasite"/>
        </authorList>
    </citation>
    <scope>IDENTIFICATION</scope>
</reference>
<dbReference type="FunFam" id="3.30.200.20:FF:000375">
    <property type="entry name" value="Cell division related protein kinase 2"/>
    <property type="match status" value="1"/>
</dbReference>
<keyword evidence="7 10" id="KW-0067">ATP-binding</keyword>
<dbReference type="InterPro" id="IPR000719">
    <property type="entry name" value="Prot_kinase_dom"/>
</dbReference>
<dbReference type="Pfam" id="PF00069">
    <property type="entry name" value="Pkinase"/>
    <property type="match status" value="1"/>
</dbReference>
<keyword evidence="16" id="KW-1185">Reference proteome</keyword>
<evidence type="ECO:0000256" key="2">
    <source>
        <dbReference type="ARBA" id="ARBA00012425"/>
    </source>
</evidence>
<comment type="catalytic activity">
    <reaction evidence="9">
        <text>L-seryl-[protein] + ATP = O-phospho-L-seryl-[protein] + ADP + H(+)</text>
        <dbReference type="Rhea" id="RHEA:17989"/>
        <dbReference type="Rhea" id="RHEA-COMP:9863"/>
        <dbReference type="Rhea" id="RHEA-COMP:11604"/>
        <dbReference type="ChEBI" id="CHEBI:15378"/>
        <dbReference type="ChEBI" id="CHEBI:29999"/>
        <dbReference type="ChEBI" id="CHEBI:30616"/>
        <dbReference type="ChEBI" id="CHEBI:83421"/>
        <dbReference type="ChEBI" id="CHEBI:456216"/>
        <dbReference type="EC" id="2.7.11.22"/>
    </reaction>
</comment>
<dbReference type="EC" id="2.7.11.22" evidence="2"/>
<dbReference type="Gene3D" id="1.10.510.10">
    <property type="entry name" value="Transferase(Phosphotransferase) domain 1"/>
    <property type="match status" value="1"/>
</dbReference>
<dbReference type="PROSITE" id="PS00107">
    <property type="entry name" value="PROTEIN_KINASE_ATP"/>
    <property type="match status" value="1"/>
</dbReference>
<protein>
    <recommendedName>
        <fullName evidence="2">cyclin-dependent kinase</fullName>
        <ecNumber evidence="2">2.7.11.22</ecNumber>
    </recommendedName>
</protein>
<dbReference type="OrthoDB" id="1732493at2759"/>
<evidence type="ECO:0000313" key="14">
    <source>
        <dbReference type="EMBL" id="CAG9130324.1"/>
    </source>
</evidence>
<evidence type="ECO:0000256" key="7">
    <source>
        <dbReference type="ARBA" id="ARBA00022840"/>
    </source>
</evidence>
<dbReference type="WBParaSite" id="BXY_1434900.1">
    <property type="protein sequence ID" value="BXY_1434900.1"/>
    <property type="gene ID" value="BXY_1434900"/>
</dbReference>
<accession>A0A1I7SMR3</accession>
<evidence type="ECO:0000256" key="10">
    <source>
        <dbReference type="PROSITE-ProRule" id="PRU10141"/>
    </source>
</evidence>
<dbReference type="FunFam" id="1.10.510.10:FF:000574">
    <property type="entry name" value="Cell division related protein kinase 2"/>
    <property type="match status" value="1"/>
</dbReference>
<organism evidence="15 17">
    <name type="scientific">Bursaphelenchus xylophilus</name>
    <name type="common">Pinewood nematode worm</name>
    <name type="synonym">Aphelenchoides xylophilus</name>
    <dbReference type="NCBI Taxonomy" id="6326"/>
    <lineage>
        <taxon>Eukaryota</taxon>
        <taxon>Metazoa</taxon>
        <taxon>Ecdysozoa</taxon>
        <taxon>Nematoda</taxon>
        <taxon>Chromadorea</taxon>
        <taxon>Rhabditida</taxon>
        <taxon>Tylenchina</taxon>
        <taxon>Tylenchomorpha</taxon>
        <taxon>Aphelenchoidea</taxon>
        <taxon>Aphelenchoididae</taxon>
        <taxon>Bursaphelenchus</taxon>
    </lineage>
</organism>
<dbReference type="GO" id="GO:0005737">
    <property type="term" value="C:cytoplasm"/>
    <property type="evidence" value="ECO:0007669"/>
    <property type="project" value="TreeGrafter"/>
</dbReference>
<feature type="domain" description="Protein kinase" evidence="12">
    <location>
        <begin position="22"/>
        <end position="305"/>
    </location>
</feature>
<comment type="catalytic activity">
    <reaction evidence="8">
        <text>L-threonyl-[protein] + ATP = O-phospho-L-threonyl-[protein] + ADP + H(+)</text>
        <dbReference type="Rhea" id="RHEA:46608"/>
        <dbReference type="Rhea" id="RHEA-COMP:11060"/>
        <dbReference type="Rhea" id="RHEA-COMP:11605"/>
        <dbReference type="ChEBI" id="CHEBI:15378"/>
        <dbReference type="ChEBI" id="CHEBI:30013"/>
        <dbReference type="ChEBI" id="CHEBI:30616"/>
        <dbReference type="ChEBI" id="CHEBI:61977"/>
        <dbReference type="ChEBI" id="CHEBI:456216"/>
        <dbReference type="EC" id="2.7.11.22"/>
    </reaction>
</comment>
<dbReference type="InterPro" id="IPR008271">
    <property type="entry name" value="Ser/Thr_kinase_AS"/>
</dbReference>
<evidence type="ECO:0000256" key="1">
    <source>
        <dbReference type="ARBA" id="ARBA00006485"/>
    </source>
</evidence>
<dbReference type="InterPro" id="IPR050108">
    <property type="entry name" value="CDK"/>
</dbReference>
<evidence type="ECO:0000256" key="9">
    <source>
        <dbReference type="ARBA" id="ARBA00048367"/>
    </source>
</evidence>
<dbReference type="CDD" id="cd07829">
    <property type="entry name" value="STKc_CDK_like"/>
    <property type="match status" value="1"/>
</dbReference>
<dbReference type="InterPro" id="IPR017441">
    <property type="entry name" value="Protein_kinase_ATP_BS"/>
</dbReference>
<dbReference type="eggNOG" id="KOG0594">
    <property type="taxonomic scope" value="Eukaryota"/>
</dbReference>
<dbReference type="Proteomes" id="UP000095284">
    <property type="component" value="Unplaced"/>
</dbReference>
<evidence type="ECO:0000256" key="4">
    <source>
        <dbReference type="ARBA" id="ARBA00022679"/>
    </source>
</evidence>
<dbReference type="InterPro" id="IPR011009">
    <property type="entry name" value="Kinase-like_dom_sf"/>
</dbReference>
<evidence type="ECO:0000256" key="8">
    <source>
        <dbReference type="ARBA" id="ARBA00047811"/>
    </source>
</evidence>
<dbReference type="EMBL" id="CAJFCV020000006">
    <property type="protein sequence ID" value="CAG9130324.1"/>
    <property type="molecule type" value="Genomic_DNA"/>
</dbReference>
<dbReference type="EMBL" id="CAJFDI010000006">
    <property type="protein sequence ID" value="CAD5234517.1"/>
    <property type="molecule type" value="Genomic_DNA"/>
</dbReference>
<dbReference type="PANTHER" id="PTHR24056">
    <property type="entry name" value="CELL DIVISION PROTEIN KINASE"/>
    <property type="match status" value="1"/>
</dbReference>
<dbReference type="Proteomes" id="UP000659654">
    <property type="component" value="Unassembled WGS sequence"/>
</dbReference>
<dbReference type="SMR" id="A0A1I7SMR3"/>
<dbReference type="PROSITE" id="PS50011">
    <property type="entry name" value="PROTEIN_KINASE_DOM"/>
    <property type="match status" value="1"/>
</dbReference>
<dbReference type="GO" id="GO:0010468">
    <property type="term" value="P:regulation of gene expression"/>
    <property type="evidence" value="ECO:0007669"/>
    <property type="project" value="TreeGrafter"/>
</dbReference>
<dbReference type="GO" id="GO:0004693">
    <property type="term" value="F:cyclin-dependent protein serine/threonine kinase activity"/>
    <property type="evidence" value="ECO:0007669"/>
    <property type="project" value="UniProtKB-EC"/>
</dbReference>
<evidence type="ECO:0000256" key="6">
    <source>
        <dbReference type="ARBA" id="ARBA00022777"/>
    </source>
</evidence>
<keyword evidence="5 10" id="KW-0547">Nucleotide-binding</keyword>
<dbReference type="Gene3D" id="3.30.200.20">
    <property type="entry name" value="Phosphorylase Kinase, domain 1"/>
    <property type="match status" value="1"/>
</dbReference>
<keyword evidence="6" id="KW-0418">Kinase</keyword>
<dbReference type="PANTHER" id="PTHR24056:SF254">
    <property type="entry name" value="CYCLIN-DEPENDENT KINASE 2"/>
    <property type="match status" value="1"/>
</dbReference>
<dbReference type="GO" id="GO:0005524">
    <property type="term" value="F:ATP binding"/>
    <property type="evidence" value="ECO:0007669"/>
    <property type="project" value="UniProtKB-UniRule"/>
</dbReference>
<evidence type="ECO:0000259" key="12">
    <source>
        <dbReference type="PROSITE" id="PS50011"/>
    </source>
</evidence>
<gene>
    <name evidence="13" type="ORF">BXYJ_LOCUS14608</name>
</gene>
<comment type="similarity">
    <text evidence="1">Belongs to the protein kinase superfamily. CMGC Ser/Thr protein kinase family. CDC2/CDKX subfamily.</text>
</comment>